<dbReference type="PANTHER" id="PTHR19328">
    <property type="entry name" value="HEDGEHOG-INTERACTING PROTEIN"/>
    <property type="match status" value="1"/>
</dbReference>
<accession>A0ABV1N4X7</accession>
<organism evidence="3 4">
    <name type="scientific">Halomonas pelophila</name>
    <dbReference type="NCBI Taxonomy" id="3151122"/>
    <lineage>
        <taxon>Bacteria</taxon>
        <taxon>Pseudomonadati</taxon>
        <taxon>Pseudomonadota</taxon>
        <taxon>Gammaproteobacteria</taxon>
        <taxon>Oceanospirillales</taxon>
        <taxon>Halomonadaceae</taxon>
        <taxon>Halomonas</taxon>
    </lineage>
</organism>
<comment type="caution">
    <text evidence="3">The sequence shown here is derived from an EMBL/GenBank/DDBJ whole genome shotgun (WGS) entry which is preliminary data.</text>
</comment>
<evidence type="ECO:0000259" key="2">
    <source>
        <dbReference type="Pfam" id="PF07995"/>
    </source>
</evidence>
<protein>
    <submittedName>
        <fullName evidence="3">PQQ-dependent sugar dehydrogenase</fullName>
        <ecNumber evidence="3">1.1.5.-</ecNumber>
    </submittedName>
</protein>
<evidence type="ECO:0000256" key="1">
    <source>
        <dbReference type="SAM" id="SignalP"/>
    </source>
</evidence>
<dbReference type="Proteomes" id="UP001472978">
    <property type="component" value="Unassembled WGS sequence"/>
</dbReference>
<dbReference type="Gene3D" id="2.120.10.30">
    <property type="entry name" value="TolB, C-terminal domain"/>
    <property type="match status" value="1"/>
</dbReference>
<sequence length="390" mass="41391">MSPSRQSLTIALLAGALLAAAATAAEVIAPRLVTEHHDLRLERLASGLEHPWAAAELPSGEWLVTERPGRLVRIDADGRVTRVTGVPKVASGSQGGLLDVVLHPDFGRGEGEGQGQGEGRDWVYLTWSQAGQGGHATTLSRGRLEGDALVALETLFTQNRFAPTRHHYGSRLAWRADGTLLMSVGERGSPPSAQDGGDHTGSVVRLTEDGGVPADNPFIDNEAVLDEIFTLGHRNPQGMTVAADGTAWSTEHGPRTGDELNRLVAGENYGWPLVSRGNDYATNRPIGVDSAPGMRDPVHVFAGRFAPSGLAEVTGDAFPAWRGDLLAGGLRSERLVRLSLDGDSVVEREVILEGQIGRIRDVRLARDGTLTLLTDSADGGLYRLVPAAAD</sequence>
<keyword evidence="4" id="KW-1185">Reference proteome</keyword>
<reference evidence="3 4" key="1">
    <citation type="submission" date="2024-05" db="EMBL/GenBank/DDBJ databases">
        <title>Halomonas sp. CS7 16S ribosomal RNA gene Genome sequencing and assembly.</title>
        <authorList>
            <person name="Yook S."/>
        </authorList>
    </citation>
    <scope>NUCLEOTIDE SEQUENCE [LARGE SCALE GENOMIC DNA]</scope>
    <source>
        <strain evidence="3 4">CS7</strain>
    </source>
</reference>
<evidence type="ECO:0000313" key="4">
    <source>
        <dbReference type="Proteomes" id="UP001472978"/>
    </source>
</evidence>
<gene>
    <name evidence="3" type="ORF">ABE957_08715</name>
</gene>
<feature type="signal peptide" evidence="1">
    <location>
        <begin position="1"/>
        <end position="24"/>
    </location>
</feature>
<keyword evidence="1" id="KW-0732">Signal</keyword>
<dbReference type="InterPro" id="IPR011042">
    <property type="entry name" value="6-blade_b-propeller_TolB-like"/>
</dbReference>
<keyword evidence="3" id="KW-0560">Oxidoreductase</keyword>
<dbReference type="InterPro" id="IPR012938">
    <property type="entry name" value="Glc/Sorbosone_DH"/>
</dbReference>
<feature type="domain" description="Glucose/Sorbosone dehydrogenase" evidence="2">
    <location>
        <begin position="48"/>
        <end position="383"/>
    </location>
</feature>
<dbReference type="InterPro" id="IPR011041">
    <property type="entry name" value="Quinoprot_gluc/sorb_DH_b-prop"/>
</dbReference>
<dbReference type="PANTHER" id="PTHR19328:SF75">
    <property type="entry name" value="ALDOSE SUGAR DEHYDROGENASE YLII"/>
    <property type="match status" value="1"/>
</dbReference>
<evidence type="ECO:0000313" key="3">
    <source>
        <dbReference type="EMBL" id="MEQ6888750.1"/>
    </source>
</evidence>
<dbReference type="EMBL" id="JBEGCI010000006">
    <property type="protein sequence ID" value="MEQ6888750.1"/>
    <property type="molecule type" value="Genomic_DNA"/>
</dbReference>
<dbReference type="EC" id="1.1.5.-" evidence="3"/>
<dbReference type="RefSeq" id="WP_349758274.1">
    <property type="nucleotide sequence ID" value="NZ_JBEGCI010000006.1"/>
</dbReference>
<dbReference type="GO" id="GO:0016491">
    <property type="term" value="F:oxidoreductase activity"/>
    <property type="evidence" value="ECO:0007669"/>
    <property type="project" value="UniProtKB-KW"/>
</dbReference>
<feature type="chain" id="PRO_5047457948" evidence="1">
    <location>
        <begin position="25"/>
        <end position="390"/>
    </location>
</feature>
<name>A0ABV1N4X7_9GAMM</name>
<dbReference type="SUPFAM" id="SSF50952">
    <property type="entry name" value="Soluble quinoprotein glucose dehydrogenase"/>
    <property type="match status" value="1"/>
</dbReference>
<proteinExistence type="predicted"/>
<dbReference type="Pfam" id="PF07995">
    <property type="entry name" value="GSDH"/>
    <property type="match status" value="1"/>
</dbReference>